<evidence type="ECO:0000259" key="10">
    <source>
        <dbReference type="PROSITE" id="PS51755"/>
    </source>
</evidence>
<dbReference type="InterPro" id="IPR011006">
    <property type="entry name" value="CheY-like_superfamily"/>
</dbReference>
<dbReference type="Pfam" id="PF00072">
    <property type="entry name" value="Response_reg"/>
    <property type="match status" value="1"/>
</dbReference>
<dbReference type="Proteomes" id="UP000094580">
    <property type="component" value="Unassembled WGS sequence"/>
</dbReference>
<sequence>MKILFAEDDQKLGKMTTHLLKTQTPFQIEWTTNGKQALELAIHYDFDLLILDWMLPEISGLEICKKLRRDGFKGPILMLTARDSINHRVEGLEAGADDYLIKPFDFSELAARIKVLNRRNFAPLQDEVITIEDLTYNRTNFSLSRGNEQIILTQRELQLFDLLVKNRGIVLTREVIFERVWGIESEVTSNAVEAYVKNLRKKIDLPNDRTYIKSVRGVGYTIEK</sequence>
<feature type="DNA-binding region" description="OmpR/PhoB-type" evidence="8">
    <location>
        <begin position="126"/>
        <end position="224"/>
    </location>
</feature>
<dbReference type="PROSITE" id="PS51755">
    <property type="entry name" value="OMPR_PHOB"/>
    <property type="match status" value="1"/>
</dbReference>
<dbReference type="Gene3D" id="6.10.250.690">
    <property type="match status" value="1"/>
</dbReference>
<evidence type="ECO:0000256" key="8">
    <source>
        <dbReference type="PROSITE-ProRule" id="PRU01091"/>
    </source>
</evidence>
<dbReference type="CDD" id="cd00383">
    <property type="entry name" value="trans_reg_C"/>
    <property type="match status" value="1"/>
</dbReference>
<dbReference type="SMART" id="SM00448">
    <property type="entry name" value="REC"/>
    <property type="match status" value="1"/>
</dbReference>
<organism evidence="11 12">
    <name type="scientific">Gottfriedia luciferensis</name>
    <dbReference type="NCBI Taxonomy" id="178774"/>
    <lineage>
        <taxon>Bacteria</taxon>
        <taxon>Bacillati</taxon>
        <taxon>Bacillota</taxon>
        <taxon>Bacilli</taxon>
        <taxon>Bacillales</taxon>
        <taxon>Bacillaceae</taxon>
        <taxon>Gottfriedia</taxon>
    </lineage>
</organism>
<evidence type="ECO:0000259" key="9">
    <source>
        <dbReference type="PROSITE" id="PS50110"/>
    </source>
</evidence>
<dbReference type="Pfam" id="PF00486">
    <property type="entry name" value="Trans_reg_C"/>
    <property type="match status" value="1"/>
</dbReference>
<proteinExistence type="predicted"/>
<protein>
    <submittedName>
        <fullName evidence="11">DNA-binding response regulator</fullName>
    </submittedName>
</protein>
<evidence type="ECO:0000256" key="2">
    <source>
        <dbReference type="ARBA" id="ARBA00022553"/>
    </source>
</evidence>
<feature type="domain" description="Response regulatory" evidence="9">
    <location>
        <begin position="2"/>
        <end position="117"/>
    </location>
</feature>
<gene>
    <name evidence="11" type="ORF">BED47_04455</name>
</gene>
<evidence type="ECO:0000256" key="3">
    <source>
        <dbReference type="ARBA" id="ARBA00023012"/>
    </source>
</evidence>
<dbReference type="SMART" id="SM00862">
    <property type="entry name" value="Trans_reg_C"/>
    <property type="match status" value="1"/>
</dbReference>
<keyword evidence="4" id="KW-0805">Transcription regulation</keyword>
<evidence type="ECO:0000256" key="4">
    <source>
        <dbReference type="ARBA" id="ARBA00023015"/>
    </source>
</evidence>
<comment type="caution">
    <text evidence="11">The sequence shown here is derived from an EMBL/GenBank/DDBJ whole genome shotgun (WGS) entry which is preliminary data.</text>
</comment>
<keyword evidence="2 7" id="KW-0597">Phosphoprotein</keyword>
<keyword evidence="3" id="KW-0902">Two-component regulatory system</keyword>
<reference evidence="11 12" key="1">
    <citation type="submission" date="2016-07" db="EMBL/GenBank/DDBJ databases">
        <authorList>
            <person name="Townsley L."/>
            <person name="Shank E.A."/>
        </authorList>
    </citation>
    <scope>NUCLEOTIDE SEQUENCE [LARGE SCALE GENOMIC DNA]</scope>
    <source>
        <strain evidence="11 12">CH01</strain>
    </source>
</reference>
<dbReference type="EMBL" id="MDKC01000002">
    <property type="protein sequence ID" value="ODG93539.1"/>
    <property type="molecule type" value="Genomic_DNA"/>
</dbReference>
<evidence type="ECO:0000256" key="1">
    <source>
        <dbReference type="ARBA" id="ARBA00004496"/>
    </source>
</evidence>
<dbReference type="PANTHER" id="PTHR48111">
    <property type="entry name" value="REGULATOR OF RPOS"/>
    <property type="match status" value="1"/>
</dbReference>
<dbReference type="SUPFAM" id="SSF46894">
    <property type="entry name" value="C-terminal effector domain of the bipartite response regulators"/>
    <property type="match status" value="1"/>
</dbReference>
<dbReference type="RefSeq" id="WP_069032591.1">
    <property type="nucleotide sequence ID" value="NZ_MDKC01000002.1"/>
</dbReference>
<dbReference type="SUPFAM" id="SSF52172">
    <property type="entry name" value="CheY-like"/>
    <property type="match status" value="1"/>
</dbReference>
<name>A0ABX2ZYQ4_9BACI</name>
<dbReference type="PROSITE" id="PS50110">
    <property type="entry name" value="RESPONSE_REGULATORY"/>
    <property type="match status" value="1"/>
</dbReference>
<accession>A0ABX2ZYQ4</accession>
<dbReference type="InterPro" id="IPR001789">
    <property type="entry name" value="Sig_transdc_resp-reg_receiver"/>
</dbReference>
<evidence type="ECO:0000256" key="6">
    <source>
        <dbReference type="ARBA" id="ARBA00023163"/>
    </source>
</evidence>
<keyword evidence="5 8" id="KW-0238">DNA-binding</keyword>
<evidence type="ECO:0000313" key="12">
    <source>
        <dbReference type="Proteomes" id="UP000094580"/>
    </source>
</evidence>
<keyword evidence="6" id="KW-0804">Transcription</keyword>
<evidence type="ECO:0000256" key="7">
    <source>
        <dbReference type="PROSITE-ProRule" id="PRU00169"/>
    </source>
</evidence>
<feature type="domain" description="OmpR/PhoB-type" evidence="10">
    <location>
        <begin position="126"/>
        <end position="224"/>
    </location>
</feature>
<dbReference type="InterPro" id="IPR001867">
    <property type="entry name" value="OmpR/PhoB-type_DNA-bd"/>
</dbReference>
<dbReference type="InterPro" id="IPR036388">
    <property type="entry name" value="WH-like_DNA-bd_sf"/>
</dbReference>
<comment type="subcellular location">
    <subcellularLocation>
        <location evidence="1">Cytoplasm</location>
    </subcellularLocation>
</comment>
<dbReference type="InterPro" id="IPR016032">
    <property type="entry name" value="Sig_transdc_resp-reg_C-effctor"/>
</dbReference>
<feature type="modified residue" description="4-aspartylphosphate" evidence="7">
    <location>
        <position position="52"/>
    </location>
</feature>
<dbReference type="Gene3D" id="3.40.50.2300">
    <property type="match status" value="1"/>
</dbReference>
<keyword evidence="12" id="KW-1185">Reference proteome</keyword>
<dbReference type="PANTHER" id="PTHR48111:SF22">
    <property type="entry name" value="REGULATOR OF RPOS"/>
    <property type="match status" value="1"/>
</dbReference>
<dbReference type="Gene3D" id="1.10.10.10">
    <property type="entry name" value="Winged helix-like DNA-binding domain superfamily/Winged helix DNA-binding domain"/>
    <property type="match status" value="1"/>
</dbReference>
<evidence type="ECO:0000313" key="11">
    <source>
        <dbReference type="EMBL" id="ODG93539.1"/>
    </source>
</evidence>
<dbReference type="GO" id="GO:0003677">
    <property type="term" value="F:DNA binding"/>
    <property type="evidence" value="ECO:0007669"/>
    <property type="project" value="UniProtKB-KW"/>
</dbReference>
<dbReference type="InterPro" id="IPR039420">
    <property type="entry name" value="WalR-like"/>
</dbReference>
<evidence type="ECO:0000256" key="5">
    <source>
        <dbReference type="ARBA" id="ARBA00023125"/>
    </source>
</evidence>